<evidence type="ECO:0000313" key="2">
    <source>
        <dbReference type="Proteomes" id="UP000828390"/>
    </source>
</evidence>
<proteinExistence type="predicted"/>
<keyword evidence="2" id="KW-1185">Reference proteome</keyword>
<gene>
    <name evidence="1" type="ORF">DPMN_187489</name>
</gene>
<dbReference type="EMBL" id="JAIWYP010000010">
    <property type="protein sequence ID" value="KAH3752863.1"/>
    <property type="molecule type" value="Genomic_DNA"/>
</dbReference>
<evidence type="ECO:0000313" key="1">
    <source>
        <dbReference type="EMBL" id="KAH3752863.1"/>
    </source>
</evidence>
<dbReference type="AlphaFoldDB" id="A0A9D4DPK2"/>
<protein>
    <submittedName>
        <fullName evidence="1">Uncharacterized protein</fullName>
    </submittedName>
</protein>
<sequence length="81" mass="9072">MRNPNLARSFFTQQNFKPCVFSSFSCVFYANTHLIWTSALNIALYEDKETQCGSPSSTTKPNSADVGDFQVEITVPTRVES</sequence>
<comment type="caution">
    <text evidence="1">The sequence shown here is derived from an EMBL/GenBank/DDBJ whole genome shotgun (WGS) entry which is preliminary data.</text>
</comment>
<dbReference type="Proteomes" id="UP000828390">
    <property type="component" value="Unassembled WGS sequence"/>
</dbReference>
<reference evidence="1" key="2">
    <citation type="submission" date="2020-11" db="EMBL/GenBank/DDBJ databases">
        <authorList>
            <person name="McCartney M.A."/>
            <person name="Auch B."/>
            <person name="Kono T."/>
            <person name="Mallez S."/>
            <person name="Becker A."/>
            <person name="Gohl D.M."/>
            <person name="Silverstein K.A.T."/>
            <person name="Koren S."/>
            <person name="Bechman K.B."/>
            <person name="Herman A."/>
            <person name="Abrahante J.E."/>
            <person name="Garbe J."/>
        </authorList>
    </citation>
    <scope>NUCLEOTIDE SEQUENCE</scope>
    <source>
        <strain evidence="1">Duluth1</strain>
        <tissue evidence="1">Whole animal</tissue>
    </source>
</reference>
<accession>A0A9D4DPK2</accession>
<reference evidence="1" key="1">
    <citation type="journal article" date="2019" name="bioRxiv">
        <title>The Genome of the Zebra Mussel, Dreissena polymorpha: A Resource for Invasive Species Research.</title>
        <authorList>
            <person name="McCartney M.A."/>
            <person name="Auch B."/>
            <person name="Kono T."/>
            <person name="Mallez S."/>
            <person name="Zhang Y."/>
            <person name="Obille A."/>
            <person name="Becker A."/>
            <person name="Abrahante J.E."/>
            <person name="Garbe J."/>
            <person name="Badalamenti J.P."/>
            <person name="Herman A."/>
            <person name="Mangelson H."/>
            <person name="Liachko I."/>
            <person name="Sullivan S."/>
            <person name="Sone E.D."/>
            <person name="Koren S."/>
            <person name="Silverstein K.A.T."/>
            <person name="Beckman K.B."/>
            <person name="Gohl D.M."/>
        </authorList>
    </citation>
    <scope>NUCLEOTIDE SEQUENCE</scope>
    <source>
        <strain evidence="1">Duluth1</strain>
        <tissue evidence="1">Whole animal</tissue>
    </source>
</reference>
<name>A0A9D4DPK2_DREPO</name>
<organism evidence="1 2">
    <name type="scientific">Dreissena polymorpha</name>
    <name type="common">Zebra mussel</name>
    <name type="synonym">Mytilus polymorpha</name>
    <dbReference type="NCBI Taxonomy" id="45954"/>
    <lineage>
        <taxon>Eukaryota</taxon>
        <taxon>Metazoa</taxon>
        <taxon>Spiralia</taxon>
        <taxon>Lophotrochozoa</taxon>
        <taxon>Mollusca</taxon>
        <taxon>Bivalvia</taxon>
        <taxon>Autobranchia</taxon>
        <taxon>Heteroconchia</taxon>
        <taxon>Euheterodonta</taxon>
        <taxon>Imparidentia</taxon>
        <taxon>Neoheterodontei</taxon>
        <taxon>Myida</taxon>
        <taxon>Dreissenoidea</taxon>
        <taxon>Dreissenidae</taxon>
        <taxon>Dreissena</taxon>
    </lineage>
</organism>